<dbReference type="Proteomes" id="UP000218418">
    <property type="component" value="Chromosome"/>
</dbReference>
<dbReference type="Pfam" id="PF08974">
    <property type="entry name" value="DUF1877"/>
    <property type="match status" value="1"/>
</dbReference>
<organism evidence="1 2">
    <name type="scientific">Calothrix parasitica NIES-267</name>
    <dbReference type="NCBI Taxonomy" id="1973488"/>
    <lineage>
        <taxon>Bacteria</taxon>
        <taxon>Bacillati</taxon>
        <taxon>Cyanobacteriota</taxon>
        <taxon>Cyanophyceae</taxon>
        <taxon>Nostocales</taxon>
        <taxon>Calotrichaceae</taxon>
        <taxon>Calothrix</taxon>
    </lineage>
</organism>
<keyword evidence="2" id="KW-1185">Reference proteome</keyword>
<gene>
    <name evidence="1" type="ORF">NIES267_31040</name>
</gene>
<dbReference type="InterPro" id="IPR015068">
    <property type="entry name" value="DUF1877"/>
</dbReference>
<dbReference type="InterPro" id="IPR035944">
    <property type="entry name" value="YfbM-like_sf"/>
</dbReference>
<name>A0A1Z4LQS6_9CYAN</name>
<evidence type="ECO:0008006" key="3">
    <source>
        <dbReference type="Google" id="ProtNLM"/>
    </source>
</evidence>
<accession>A0A1Z4LQS6</accession>
<sequence>MGMTGNYRRISQEKLTELQNHPELINDFLFPAYEADQISELNGSYLDIDKTWHAIHFLLTGTIASGQPPLENVVMGGTPLGDPENPDFDFGPARFLNPSEVKEVSETISKISKAEFQSRFNPSQLVEAEIYPTLVWERGEAELEYLTNHFLGLVKFFQEAAKNREIVLLYIC</sequence>
<proteinExistence type="predicted"/>
<dbReference type="EMBL" id="AP018227">
    <property type="protein sequence ID" value="BAY83615.1"/>
    <property type="molecule type" value="Genomic_DNA"/>
</dbReference>
<reference evidence="1 2" key="1">
    <citation type="submission" date="2017-06" db="EMBL/GenBank/DDBJ databases">
        <title>Genome sequencing of cyanobaciteial culture collection at National Institute for Environmental Studies (NIES).</title>
        <authorList>
            <person name="Hirose Y."/>
            <person name="Shimura Y."/>
            <person name="Fujisawa T."/>
            <person name="Nakamura Y."/>
            <person name="Kawachi M."/>
        </authorList>
    </citation>
    <scope>NUCLEOTIDE SEQUENCE [LARGE SCALE GENOMIC DNA]</scope>
    <source>
        <strain evidence="1 2">NIES-267</strain>
    </source>
</reference>
<dbReference type="OrthoDB" id="489746at2"/>
<evidence type="ECO:0000313" key="2">
    <source>
        <dbReference type="Proteomes" id="UP000218418"/>
    </source>
</evidence>
<protein>
    <recommendedName>
        <fullName evidence="3">DUF1877 domain-containing protein</fullName>
    </recommendedName>
</protein>
<dbReference type="SUPFAM" id="SSF111069">
    <property type="entry name" value="Hypothetical protein yfbM"/>
    <property type="match status" value="1"/>
</dbReference>
<dbReference type="Gene3D" id="3.40.1760.10">
    <property type="entry name" value="YfbM-like super family"/>
    <property type="match status" value="1"/>
</dbReference>
<evidence type="ECO:0000313" key="1">
    <source>
        <dbReference type="EMBL" id="BAY83615.1"/>
    </source>
</evidence>
<dbReference type="AlphaFoldDB" id="A0A1Z4LQS6"/>